<dbReference type="NCBIfam" id="NF001195">
    <property type="entry name" value="PRK00162.1"/>
    <property type="match status" value="1"/>
</dbReference>
<name>A0A1S1MTR6_9GAMM</name>
<accession>A0A1S1MTR6</accession>
<dbReference type="EMBL" id="MKJU01000022">
    <property type="protein sequence ID" value="OHU92149.1"/>
    <property type="molecule type" value="Genomic_DNA"/>
</dbReference>
<dbReference type="STRING" id="1859457.BET10_07425"/>
<dbReference type="Proteomes" id="UP000179786">
    <property type="component" value="Unassembled WGS sequence"/>
</dbReference>
<dbReference type="GO" id="GO:0103041">
    <property type="term" value="F:thiosulfate-thioredoxin sulfurtransferase activity"/>
    <property type="evidence" value="ECO:0007669"/>
    <property type="project" value="RHEA"/>
</dbReference>
<dbReference type="InterPro" id="IPR001307">
    <property type="entry name" value="Thiosulphate_STrfase_CS"/>
</dbReference>
<dbReference type="PANTHER" id="PTHR43031">
    <property type="entry name" value="FAD-DEPENDENT OXIDOREDUCTASE"/>
    <property type="match status" value="1"/>
</dbReference>
<keyword evidence="6" id="KW-1185">Reference proteome</keyword>
<evidence type="ECO:0000313" key="6">
    <source>
        <dbReference type="Proteomes" id="UP000179786"/>
    </source>
</evidence>
<dbReference type="PROSITE" id="PS50206">
    <property type="entry name" value="RHODANESE_3"/>
    <property type="match status" value="1"/>
</dbReference>
<dbReference type="GO" id="GO:0004792">
    <property type="term" value="F:thiosulfate-cyanide sulfurtransferase activity"/>
    <property type="evidence" value="ECO:0007669"/>
    <property type="project" value="UniProtKB-UniRule"/>
</dbReference>
<comment type="function">
    <text evidence="3">Transferase that catalyzes the transfer of sulfur from thiosulfate to thiophilic acceptors such as cyanide or dithiols. May function in a CysM-independent thiosulfate assimilation pathway by catalyzing the conversion of thiosulfate to sulfite, which can then be used for L-cysteine biosynthesis.</text>
</comment>
<dbReference type="SMART" id="SM00450">
    <property type="entry name" value="RHOD"/>
    <property type="match status" value="1"/>
</dbReference>
<dbReference type="InterPro" id="IPR023695">
    <property type="entry name" value="Thiosulf_sulfurTrfase"/>
</dbReference>
<sequence length="105" mass="11782">MSMKHISVAQTKQFLERDDVVIADIRDENSFSQGHIPGAEHLSNANIAHFMQEKEFDQPIIVVCYHGISSQGAASYLIEQGFEDVYSMDGGFTQWASELPDFISK</sequence>
<dbReference type="InterPro" id="IPR036873">
    <property type="entry name" value="Rhodanese-like_dom_sf"/>
</dbReference>
<reference evidence="5 6" key="1">
    <citation type="submission" date="2016-09" db="EMBL/GenBank/DDBJ databases">
        <title>Pseudoalteromonas amylolytica sp. nov., isolated from the surface seawater.</title>
        <authorList>
            <person name="Wu Y.-H."/>
            <person name="Cheng H."/>
            <person name="Jin X.-B."/>
            <person name="Wang C.-S."/>
            <person name="Xu X.-W."/>
        </authorList>
    </citation>
    <scope>NUCLEOTIDE SEQUENCE [LARGE SCALE GENOMIC DNA]</scope>
    <source>
        <strain evidence="5 6">JW1</strain>
    </source>
</reference>
<comment type="catalytic activity">
    <reaction evidence="3">
        <text>thiosulfate + [thioredoxin]-dithiol = [thioredoxin]-disulfide + hydrogen sulfide + sulfite + 2 H(+)</text>
        <dbReference type="Rhea" id="RHEA:83859"/>
        <dbReference type="Rhea" id="RHEA-COMP:10698"/>
        <dbReference type="Rhea" id="RHEA-COMP:10700"/>
        <dbReference type="ChEBI" id="CHEBI:15378"/>
        <dbReference type="ChEBI" id="CHEBI:17359"/>
        <dbReference type="ChEBI" id="CHEBI:29919"/>
        <dbReference type="ChEBI" id="CHEBI:29950"/>
        <dbReference type="ChEBI" id="CHEBI:33542"/>
        <dbReference type="ChEBI" id="CHEBI:50058"/>
    </reaction>
</comment>
<comment type="catalytic activity">
    <reaction evidence="3">
        <text>thiosulfate + hydrogen cyanide = thiocyanate + sulfite + 2 H(+)</text>
        <dbReference type="Rhea" id="RHEA:16881"/>
        <dbReference type="ChEBI" id="CHEBI:15378"/>
        <dbReference type="ChEBI" id="CHEBI:17359"/>
        <dbReference type="ChEBI" id="CHEBI:18022"/>
        <dbReference type="ChEBI" id="CHEBI:18407"/>
        <dbReference type="ChEBI" id="CHEBI:33542"/>
        <dbReference type="EC" id="2.8.1.1"/>
    </reaction>
</comment>
<dbReference type="EC" id="2.8.1.1" evidence="3"/>
<keyword evidence="1 3" id="KW-0963">Cytoplasm</keyword>
<evidence type="ECO:0000259" key="4">
    <source>
        <dbReference type="PROSITE" id="PS50206"/>
    </source>
</evidence>
<dbReference type="PROSITE" id="PS00380">
    <property type="entry name" value="RHODANESE_1"/>
    <property type="match status" value="1"/>
</dbReference>
<dbReference type="OrthoDB" id="9811849at2"/>
<protein>
    <recommendedName>
        <fullName evidence="3">Thiosulfate sulfurtransferase GlpE</fullName>
        <ecNumber evidence="3">2.8.1.1</ecNumber>
    </recommendedName>
</protein>
<feature type="domain" description="Rhodanese" evidence="4">
    <location>
        <begin position="16"/>
        <end position="104"/>
    </location>
</feature>
<dbReference type="InterPro" id="IPR001763">
    <property type="entry name" value="Rhodanese-like_dom"/>
</dbReference>
<feature type="active site" description="Cysteine persulfide intermediate" evidence="3">
    <location>
        <position position="64"/>
    </location>
</feature>
<comment type="similarity">
    <text evidence="3">Belongs to the GlpE family.</text>
</comment>
<dbReference type="Gene3D" id="3.40.250.10">
    <property type="entry name" value="Rhodanese-like domain"/>
    <property type="match status" value="1"/>
</dbReference>
<dbReference type="HAMAP" id="MF_01009">
    <property type="entry name" value="Thiosulf_sulfurtr"/>
    <property type="match status" value="1"/>
</dbReference>
<evidence type="ECO:0000256" key="2">
    <source>
        <dbReference type="ARBA" id="ARBA00022679"/>
    </source>
</evidence>
<evidence type="ECO:0000256" key="3">
    <source>
        <dbReference type="HAMAP-Rule" id="MF_01009"/>
    </source>
</evidence>
<organism evidence="5 6">
    <name type="scientific">Pseudoalteromonas amylolytica</name>
    <dbReference type="NCBI Taxonomy" id="1859457"/>
    <lineage>
        <taxon>Bacteria</taxon>
        <taxon>Pseudomonadati</taxon>
        <taxon>Pseudomonadota</taxon>
        <taxon>Gammaproteobacteria</taxon>
        <taxon>Alteromonadales</taxon>
        <taxon>Pseudoalteromonadaceae</taxon>
        <taxon>Pseudoalteromonas</taxon>
    </lineage>
</organism>
<proteinExistence type="inferred from homology"/>
<dbReference type="Pfam" id="PF00581">
    <property type="entry name" value="Rhodanese"/>
    <property type="match status" value="1"/>
</dbReference>
<dbReference type="RefSeq" id="WP_070983951.1">
    <property type="nucleotide sequence ID" value="NZ_MKJU01000022.1"/>
</dbReference>
<dbReference type="CDD" id="cd01444">
    <property type="entry name" value="GlpE_ST"/>
    <property type="match status" value="1"/>
</dbReference>
<dbReference type="GO" id="GO:0005737">
    <property type="term" value="C:cytoplasm"/>
    <property type="evidence" value="ECO:0007669"/>
    <property type="project" value="UniProtKB-SubCell"/>
</dbReference>
<dbReference type="SUPFAM" id="SSF52821">
    <property type="entry name" value="Rhodanese/Cell cycle control phosphatase"/>
    <property type="match status" value="1"/>
</dbReference>
<comment type="caution">
    <text evidence="5">The sequence shown here is derived from an EMBL/GenBank/DDBJ whole genome shotgun (WGS) entry which is preliminary data.</text>
</comment>
<dbReference type="PANTHER" id="PTHR43031:SF6">
    <property type="entry name" value="THIOSULFATE SULFURTRANSFERASE GLPE"/>
    <property type="match status" value="1"/>
</dbReference>
<evidence type="ECO:0000256" key="1">
    <source>
        <dbReference type="ARBA" id="ARBA00022490"/>
    </source>
</evidence>
<evidence type="ECO:0000313" key="5">
    <source>
        <dbReference type="EMBL" id="OHU92149.1"/>
    </source>
</evidence>
<dbReference type="InterPro" id="IPR050229">
    <property type="entry name" value="GlpE_sulfurtransferase"/>
</dbReference>
<gene>
    <name evidence="3" type="primary">glpE</name>
    <name evidence="5" type="ORF">BET10_07425</name>
</gene>
<keyword evidence="2 3" id="KW-0808">Transferase</keyword>
<dbReference type="AlphaFoldDB" id="A0A1S1MTR6"/>
<comment type="subcellular location">
    <subcellularLocation>
        <location evidence="3">Cytoplasm</location>
    </subcellularLocation>
</comment>